<keyword evidence="11" id="KW-0326">Glycosidase</keyword>
<dbReference type="SUPFAM" id="SSF49899">
    <property type="entry name" value="Concanavalin A-like lectins/glucanases"/>
    <property type="match status" value="1"/>
</dbReference>
<gene>
    <name evidence="21" type="ORF">LECACI_7A007541</name>
</gene>
<feature type="domain" description="GH16" evidence="20">
    <location>
        <begin position="21"/>
        <end position="248"/>
    </location>
</feature>
<comment type="subcellular location">
    <subcellularLocation>
        <location evidence="2">Membrane</location>
        <topology evidence="2">Lipid-anchor</topology>
        <topology evidence="2">GPI-anchor</topology>
    </subcellularLocation>
</comment>
<evidence type="ECO:0000256" key="17">
    <source>
        <dbReference type="SAM" id="MobiDB-lite"/>
    </source>
</evidence>
<keyword evidence="6 19" id="KW-0732">Signal</keyword>
<evidence type="ECO:0000256" key="18">
    <source>
        <dbReference type="SAM" id="Phobius"/>
    </source>
</evidence>
<keyword evidence="5" id="KW-0808">Transferase</keyword>
<keyword evidence="9" id="KW-0325">Glycoprotein</keyword>
<dbReference type="PANTHER" id="PTHR10963">
    <property type="entry name" value="GLYCOSYL HYDROLASE-RELATED"/>
    <property type="match status" value="1"/>
</dbReference>
<proteinExistence type="inferred from homology"/>
<evidence type="ECO:0000256" key="16">
    <source>
        <dbReference type="PIRSR" id="PIRSR037299-2"/>
    </source>
</evidence>
<dbReference type="AlphaFoldDB" id="A0AAI8Z4M8"/>
<comment type="caution">
    <text evidence="21">The sequence shown here is derived from an EMBL/GenBank/DDBJ whole genome shotgun (WGS) entry which is preliminary data.</text>
</comment>
<dbReference type="EC" id="3.2.-.-" evidence="14"/>
<feature type="region of interest" description="Disordered" evidence="17">
    <location>
        <begin position="271"/>
        <end position="292"/>
    </location>
</feature>
<evidence type="ECO:0000256" key="3">
    <source>
        <dbReference type="ARBA" id="ARBA00022622"/>
    </source>
</evidence>
<evidence type="ECO:0000256" key="13">
    <source>
        <dbReference type="ARBA" id="ARBA00038074"/>
    </source>
</evidence>
<organism evidence="21 22">
    <name type="scientific">Lecanosticta acicola</name>
    <dbReference type="NCBI Taxonomy" id="111012"/>
    <lineage>
        <taxon>Eukaryota</taxon>
        <taxon>Fungi</taxon>
        <taxon>Dikarya</taxon>
        <taxon>Ascomycota</taxon>
        <taxon>Pezizomycotina</taxon>
        <taxon>Dothideomycetes</taxon>
        <taxon>Dothideomycetidae</taxon>
        <taxon>Mycosphaerellales</taxon>
        <taxon>Mycosphaerellaceae</taxon>
        <taxon>Lecanosticta</taxon>
    </lineage>
</organism>
<evidence type="ECO:0000256" key="12">
    <source>
        <dbReference type="ARBA" id="ARBA00023316"/>
    </source>
</evidence>
<dbReference type="GO" id="GO:0009277">
    <property type="term" value="C:fungal-type cell wall"/>
    <property type="evidence" value="ECO:0007669"/>
    <property type="project" value="TreeGrafter"/>
</dbReference>
<evidence type="ECO:0000256" key="11">
    <source>
        <dbReference type="ARBA" id="ARBA00023295"/>
    </source>
</evidence>
<dbReference type="InterPro" id="IPR050546">
    <property type="entry name" value="Glycosyl_Hydrlase_16"/>
</dbReference>
<evidence type="ECO:0000256" key="5">
    <source>
        <dbReference type="ARBA" id="ARBA00022679"/>
    </source>
</evidence>
<dbReference type="InterPro" id="IPR013320">
    <property type="entry name" value="ConA-like_dom_sf"/>
</dbReference>
<protein>
    <recommendedName>
        <fullName evidence="14">Crh-like protein</fullName>
        <ecNumber evidence="14">3.2.-.-</ecNumber>
    </recommendedName>
</protein>
<dbReference type="EMBL" id="CAVMBE010000062">
    <property type="protein sequence ID" value="CAK4032383.1"/>
    <property type="molecule type" value="Genomic_DNA"/>
</dbReference>
<evidence type="ECO:0000256" key="10">
    <source>
        <dbReference type="ARBA" id="ARBA00023288"/>
    </source>
</evidence>
<feature type="compositionally biased region" description="Low complexity" evidence="17">
    <location>
        <begin position="271"/>
        <end position="290"/>
    </location>
</feature>
<dbReference type="GO" id="GO:0031505">
    <property type="term" value="P:fungal-type cell wall organization"/>
    <property type="evidence" value="ECO:0007669"/>
    <property type="project" value="TreeGrafter"/>
</dbReference>
<keyword evidence="18" id="KW-1133">Transmembrane helix</keyword>
<feature type="disulfide bond" evidence="16">
    <location>
        <begin position="25"/>
        <end position="32"/>
    </location>
</feature>
<keyword evidence="4" id="KW-0328">Glycosyltransferase</keyword>
<evidence type="ECO:0000259" key="20">
    <source>
        <dbReference type="PROSITE" id="PS51762"/>
    </source>
</evidence>
<dbReference type="GO" id="GO:0008843">
    <property type="term" value="F:endochitinase activity"/>
    <property type="evidence" value="ECO:0007669"/>
    <property type="project" value="UniProtKB-EC"/>
</dbReference>
<evidence type="ECO:0000256" key="6">
    <source>
        <dbReference type="ARBA" id="ARBA00022729"/>
    </source>
</evidence>
<comment type="similarity">
    <text evidence="13">Belongs to the glycosyl hydrolase 16 family. CRH1 subfamily.</text>
</comment>
<dbReference type="Pfam" id="PF00722">
    <property type="entry name" value="Glyco_hydro_16"/>
    <property type="match status" value="1"/>
</dbReference>
<evidence type="ECO:0000256" key="4">
    <source>
        <dbReference type="ARBA" id="ARBA00022676"/>
    </source>
</evidence>
<dbReference type="CDD" id="cd02183">
    <property type="entry name" value="GH16_fungal_CRH1_transglycosylase"/>
    <property type="match status" value="1"/>
</dbReference>
<evidence type="ECO:0000313" key="21">
    <source>
        <dbReference type="EMBL" id="CAK4032383.1"/>
    </source>
</evidence>
<keyword evidence="22" id="KW-1185">Reference proteome</keyword>
<feature type="chain" id="PRO_5042533558" description="Crh-like protein" evidence="19">
    <location>
        <begin position="20"/>
        <end position="385"/>
    </location>
</feature>
<evidence type="ECO:0000256" key="2">
    <source>
        <dbReference type="ARBA" id="ARBA00004589"/>
    </source>
</evidence>
<dbReference type="PROSITE" id="PS51762">
    <property type="entry name" value="GH16_2"/>
    <property type="match status" value="1"/>
</dbReference>
<dbReference type="GO" id="GO:0005975">
    <property type="term" value="P:carbohydrate metabolic process"/>
    <property type="evidence" value="ECO:0007669"/>
    <property type="project" value="InterPro"/>
</dbReference>
<feature type="active site" description="Nucleophile" evidence="15">
    <location>
        <position position="121"/>
    </location>
</feature>
<sequence>MRFSTTAAALAAAVPLAFAQTSTDCNPTEKTCSADSGLSSSSYSADFTQGSSANASWSAAAYTDITYGSDGAVFSIANKNQAPTIQTDFYIFFGRIDIVMKAAPGTGIVSSIVLESDDLDEIDWEFLGGSNGQVQSDFFGKGNTTAYDRAEYHDVSDTQGTWHTYSVDWTKERIEWLIDGTVVRTLAYDDSLTVGGTNYPQTPMRLKLGNWCGGCSSSSGTVEWAGGATTWDSAPYKMYVKKVEITNNNPACEYTYGDKTGDYDSIKISSSSGCSSSSTGSSTGSTKTSSQTVVDISEQTGVVASTTITGSAYSTNSASISAVNGDSTGAATTSTQAAGGNGTISATASGPSSTSTVASSTGAAAFTSIMAGGALLSFALAVFLL</sequence>
<keyword evidence="16" id="KW-1015">Disulfide bond</keyword>
<evidence type="ECO:0000256" key="1">
    <source>
        <dbReference type="ARBA" id="ARBA00000822"/>
    </source>
</evidence>
<keyword evidence="8 14" id="KW-0472">Membrane</keyword>
<dbReference type="GO" id="GO:0016757">
    <property type="term" value="F:glycosyltransferase activity"/>
    <property type="evidence" value="ECO:0007669"/>
    <property type="project" value="UniProtKB-KW"/>
</dbReference>
<reference evidence="21" key="1">
    <citation type="submission" date="2023-11" db="EMBL/GenBank/DDBJ databases">
        <authorList>
            <person name="Alioto T."/>
            <person name="Alioto T."/>
            <person name="Gomez Garrido J."/>
        </authorList>
    </citation>
    <scope>NUCLEOTIDE SEQUENCE</scope>
</reference>
<dbReference type="InterPro" id="IPR000757">
    <property type="entry name" value="Beta-glucanase-like"/>
</dbReference>
<evidence type="ECO:0000256" key="14">
    <source>
        <dbReference type="PIRNR" id="PIRNR037299"/>
    </source>
</evidence>
<name>A0AAI8Z4M8_9PEZI</name>
<evidence type="ECO:0000256" key="15">
    <source>
        <dbReference type="PIRSR" id="PIRSR037299-1"/>
    </source>
</evidence>
<feature type="transmembrane region" description="Helical" evidence="18">
    <location>
        <begin position="363"/>
        <end position="384"/>
    </location>
</feature>
<keyword evidence="12" id="KW-0961">Cell wall biogenesis/degradation</keyword>
<dbReference type="Gene3D" id="2.60.120.200">
    <property type="match status" value="1"/>
</dbReference>
<evidence type="ECO:0000256" key="8">
    <source>
        <dbReference type="ARBA" id="ARBA00023136"/>
    </source>
</evidence>
<feature type="active site" description="Proton donor" evidence="15">
    <location>
        <position position="125"/>
    </location>
</feature>
<dbReference type="GO" id="GO:0098552">
    <property type="term" value="C:side of membrane"/>
    <property type="evidence" value="ECO:0007669"/>
    <property type="project" value="UniProtKB-KW"/>
</dbReference>
<keyword evidence="18" id="KW-0812">Transmembrane</keyword>
<evidence type="ECO:0000313" key="22">
    <source>
        <dbReference type="Proteomes" id="UP001296104"/>
    </source>
</evidence>
<keyword evidence="7 14" id="KW-0378">Hydrolase</keyword>
<evidence type="ECO:0000256" key="19">
    <source>
        <dbReference type="SAM" id="SignalP"/>
    </source>
</evidence>
<keyword evidence="3" id="KW-0336">GPI-anchor</keyword>
<dbReference type="PIRSF" id="PIRSF037299">
    <property type="entry name" value="Glycosidase_CRH1_prd"/>
    <property type="match status" value="1"/>
</dbReference>
<accession>A0AAI8Z4M8</accession>
<evidence type="ECO:0000256" key="9">
    <source>
        <dbReference type="ARBA" id="ARBA00023180"/>
    </source>
</evidence>
<dbReference type="Proteomes" id="UP001296104">
    <property type="component" value="Unassembled WGS sequence"/>
</dbReference>
<dbReference type="InterPro" id="IPR017168">
    <property type="entry name" value="CHR-like"/>
</dbReference>
<comment type="catalytic activity">
    <reaction evidence="1">
        <text>Random endo-hydrolysis of N-acetyl-beta-D-glucosaminide (1-&gt;4)-beta-linkages in chitin and chitodextrins.</text>
        <dbReference type="EC" id="3.2.1.14"/>
    </reaction>
</comment>
<keyword evidence="10" id="KW-0449">Lipoprotein</keyword>
<dbReference type="PANTHER" id="PTHR10963:SF27">
    <property type="entry name" value="GLYCOSIDASE-RELATED"/>
    <property type="match status" value="1"/>
</dbReference>
<feature type="signal peptide" evidence="19">
    <location>
        <begin position="1"/>
        <end position="19"/>
    </location>
</feature>
<evidence type="ECO:0000256" key="7">
    <source>
        <dbReference type="ARBA" id="ARBA00022801"/>
    </source>
</evidence>